<dbReference type="AlphaFoldDB" id="A0A1J3EKN6"/>
<evidence type="ECO:0000256" key="1">
    <source>
        <dbReference type="ARBA" id="ARBA00004123"/>
    </source>
</evidence>
<dbReference type="GO" id="GO:0005634">
    <property type="term" value="C:nucleus"/>
    <property type="evidence" value="ECO:0007669"/>
    <property type="project" value="UniProtKB-SubCell"/>
</dbReference>
<dbReference type="PANTHER" id="PTHR46235:SF13">
    <property type="entry name" value="EDM2-LIKE PROTEIN1"/>
    <property type="match status" value="1"/>
</dbReference>
<proteinExistence type="predicted"/>
<feature type="compositionally biased region" description="Basic and acidic residues" evidence="3">
    <location>
        <begin position="167"/>
        <end position="179"/>
    </location>
</feature>
<evidence type="ECO:0000256" key="3">
    <source>
        <dbReference type="SAM" id="MobiDB-lite"/>
    </source>
</evidence>
<gene>
    <name evidence="5" type="ORF">LC_TR11255_c1_g1_i1_g.39584</name>
</gene>
<evidence type="ECO:0000256" key="2">
    <source>
        <dbReference type="ARBA" id="ARBA00023242"/>
    </source>
</evidence>
<dbReference type="Pfam" id="PF12047">
    <property type="entry name" value="DNMT1-RFD"/>
    <property type="match status" value="1"/>
</dbReference>
<organism evidence="5">
    <name type="scientific">Noccaea caerulescens</name>
    <name type="common">Alpine penny-cress</name>
    <name type="synonym">Thlaspi caerulescens</name>
    <dbReference type="NCBI Taxonomy" id="107243"/>
    <lineage>
        <taxon>Eukaryota</taxon>
        <taxon>Viridiplantae</taxon>
        <taxon>Streptophyta</taxon>
        <taxon>Embryophyta</taxon>
        <taxon>Tracheophyta</taxon>
        <taxon>Spermatophyta</taxon>
        <taxon>Magnoliopsida</taxon>
        <taxon>eudicotyledons</taxon>
        <taxon>Gunneridae</taxon>
        <taxon>Pentapetalae</taxon>
        <taxon>rosids</taxon>
        <taxon>malvids</taxon>
        <taxon>Brassicales</taxon>
        <taxon>Brassicaceae</taxon>
        <taxon>Coluteocarpeae</taxon>
        <taxon>Noccaea</taxon>
    </lineage>
</organism>
<dbReference type="PANTHER" id="PTHR46235">
    <property type="entry name" value="PHD FINGER-CONTAINING PROTEIN DDB_G0268158"/>
    <property type="match status" value="1"/>
</dbReference>
<accession>A0A1J3EKN6</accession>
<name>A0A1J3EKN6_NOCCA</name>
<feature type="domain" description="RFTS" evidence="4">
    <location>
        <begin position="15"/>
        <end position="133"/>
    </location>
</feature>
<evidence type="ECO:0000259" key="4">
    <source>
        <dbReference type="Pfam" id="PF12047"/>
    </source>
</evidence>
<comment type="subcellular location">
    <subcellularLocation>
        <location evidence="1">Nucleus</location>
    </subcellularLocation>
</comment>
<sequence length="231" mass="26628">MDDWSDEEGEILPDYVDEYYFVDQSDTPVKFCVLPIKWDYEEPAGSSGEPVFLRGNSGDESFHKLAKAWKFDLSDEHPKIDVLLHGMHWITLQKPRKSYETLARTTLVTLRCLHFVKRNPDASTDELWNSLEKMDRIQPSELDLSDHVSLLCEAMKRDEGLTISKELPTHHQQDAHTPKEQNFTVDNEIDEDNISDDESESNLQFDTVCSICDNGGYILFLEFLTSCSDFI</sequence>
<feature type="region of interest" description="Disordered" evidence="3">
    <location>
        <begin position="165"/>
        <end position="185"/>
    </location>
</feature>
<protein>
    <recommendedName>
        <fullName evidence="4">RFTS domain-containing protein</fullName>
    </recommendedName>
</protein>
<reference evidence="5" key="1">
    <citation type="submission" date="2016-07" db="EMBL/GenBank/DDBJ databases">
        <title>De novo transcriptome assembly of four accessions of the metal hyperaccumulator plant Noccaea caerulescens.</title>
        <authorList>
            <person name="Blande D."/>
            <person name="Halimaa P."/>
            <person name="Tervahauta A.I."/>
            <person name="Aarts M.G."/>
            <person name="Karenlampi S.O."/>
        </authorList>
    </citation>
    <scope>NUCLEOTIDE SEQUENCE</scope>
</reference>
<dbReference type="EMBL" id="GEVK01020159">
    <property type="protein sequence ID" value="JAU32673.1"/>
    <property type="molecule type" value="Transcribed_RNA"/>
</dbReference>
<evidence type="ECO:0000313" key="5">
    <source>
        <dbReference type="EMBL" id="JAU32673.1"/>
    </source>
</evidence>
<keyword evidence="2" id="KW-0539">Nucleus</keyword>
<dbReference type="InterPro" id="IPR022702">
    <property type="entry name" value="Cytosine_MeTrfase1_RFD"/>
</dbReference>